<dbReference type="SUPFAM" id="SSF81321">
    <property type="entry name" value="Family A G protein-coupled receptor-like"/>
    <property type="match status" value="1"/>
</dbReference>
<dbReference type="PROSITE" id="PS50262">
    <property type="entry name" value="G_PROTEIN_RECEP_F1_2"/>
    <property type="match status" value="1"/>
</dbReference>
<evidence type="ECO:0000259" key="9">
    <source>
        <dbReference type="PROSITE" id="PS50262"/>
    </source>
</evidence>
<evidence type="ECO:0000313" key="10">
    <source>
        <dbReference type="EnsemblMetazoa" id="XP_038055067.1"/>
    </source>
</evidence>
<dbReference type="Pfam" id="PF00001">
    <property type="entry name" value="7tm_1"/>
    <property type="match status" value="1"/>
</dbReference>
<dbReference type="Proteomes" id="UP000887568">
    <property type="component" value="Unplaced"/>
</dbReference>
<dbReference type="GO" id="GO:0005886">
    <property type="term" value="C:plasma membrane"/>
    <property type="evidence" value="ECO:0007669"/>
    <property type="project" value="TreeGrafter"/>
</dbReference>
<dbReference type="CDD" id="cd00637">
    <property type="entry name" value="7tm_classA_rhodopsin-like"/>
    <property type="match status" value="1"/>
</dbReference>
<proteinExistence type="predicted"/>
<evidence type="ECO:0000313" key="11">
    <source>
        <dbReference type="Proteomes" id="UP000887568"/>
    </source>
</evidence>
<feature type="transmembrane region" description="Helical" evidence="8">
    <location>
        <begin position="272"/>
        <end position="295"/>
    </location>
</feature>
<dbReference type="GeneID" id="119727285"/>
<feature type="domain" description="G-protein coupled receptors family 1 profile" evidence="9">
    <location>
        <begin position="53"/>
        <end position="331"/>
    </location>
</feature>
<feature type="transmembrane region" description="Helical" evidence="8">
    <location>
        <begin position="315"/>
        <end position="334"/>
    </location>
</feature>
<organism evidence="10 11">
    <name type="scientific">Patiria miniata</name>
    <name type="common">Bat star</name>
    <name type="synonym">Asterina miniata</name>
    <dbReference type="NCBI Taxonomy" id="46514"/>
    <lineage>
        <taxon>Eukaryota</taxon>
        <taxon>Metazoa</taxon>
        <taxon>Echinodermata</taxon>
        <taxon>Eleutherozoa</taxon>
        <taxon>Asterozoa</taxon>
        <taxon>Asteroidea</taxon>
        <taxon>Valvatacea</taxon>
        <taxon>Valvatida</taxon>
        <taxon>Asterinidae</taxon>
        <taxon>Patiria</taxon>
    </lineage>
</organism>
<evidence type="ECO:0000256" key="5">
    <source>
        <dbReference type="ARBA" id="ARBA00023136"/>
    </source>
</evidence>
<dbReference type="RefSeq" id="XP_038055067.1">
    <property type="nucleotide sequence ID" value="XM_038199139.1"/>
</dbReference>
<keyword evidence="6" id="KW-0675">Receptor</keyword>
<evidence type="ECO:0000256" key="6">
    <source>
        <dbReference type="ARBA" id="ARBA00023170"/>
    </source>
</evidence>
<reference evidence="10" key="1">
    <citation type="submission" date="2022-11" db="UniProtKB">
        <authorList>
            <consortium name="EnsemblMetazoa"/>
        </authorList>
    </citation>
    <scope>IDENTIFICATION</scope>
</reference>
<evidence type="ECO:0000256" key="7">
    <source>
        <dbReference type="ARBA" id="ARBA00023224"/>
    </source>
</evidence>
<dbReference type="OrthoDB" id="5967898at2759"/>
<dbReference type="OMA" id="TARKMQT"/>
<evidence type="ECO:0000256" key="3">
    <source>
        <dbReference type="ARBA" id="ARBA00022989"/>
    </source>
</evidence>
<feature type="transmembrane region" description="Helical" evidence="8">
    <location>
        <begin position="74"/>
        <end position="95"/>
    </location>
</feature>
<keyword evidence="7" id="KW-0807">Transducer</keyword>
<dbReference type="PRINTS" id="PR00237">
    <property type="entry name" value="GPCRRHODOPSN"/>
</dbReference>
<keyword evidence="11" id="KW-1185">Reference proteome</keyword>
<keyword evidence="3 8" id="KW-1133">Transmembrane helix</keyword>
<dbReference type="PANTHER" id="PTHR24243">
    <property type="entry name" value="G-PROTEIN COUPLED RECEPTOR"/>
    <property type="match status" value="1"/>
</dbReference>
<dbReference type="GO" id="GO:0004930">
    <property type="term" value="F:G protein-coupled receptor activity"/>
    <property type="evidence" value="ECO:0007669"/>
    <property type="project" value="UniProtKB-KW"/>
</dbReference>
<evidence type="ECO:0000256" key="8">
    <source>
        <dbReference type="SAM" id="Phobius"/>
    </source>
</evidence>
<protein>
    <recommendedName>
        <fullName evidence="9">G-protein coupled receptors family 1 profile domain-containing protein</fullName>
    </recommendedName>
</protein>
<accession>A0A913ZU00</accession>
<feature type="transmembrane region" description="Helical" evidence="8">
    <location>
        <begin position="37"/>
        <end position="62"/>
    </location>
</feature>
<dbReference type="PANTHER" id="PTHR24243:SF208">
    <property type="entry name" value="PYROKININ-1 RECEPTOR"/>
    <property type="match status" value="1"/>
</dbReference>
<dbReference type="EnsemblMetazoa" id="XM_038199139.1">
    <property type="protein sequence ID" value="XP_038055067.1"/>
    <property type="gene ID" value="LOC119727285"/>
</dbReference>
<dbReference type="Gene3D" id="1.20.1070.10">
    <property type="entry name" value="Rhodopsin 7-helix transmembrane proteins"/>
    <property type="match status" value="1"/>
</dbReference>
<evidence type="ECO:0000256" key="4">
    <source>
        <dbReference type="ARBA" id="ARBA00023040"/>
    </source>
</evidence>
<dbReference type="InterPro" id="IPR017452">
    <property type="entry name" value="GPCR_Rhodpsn_7TM"/>
</dbReference>
<evidence type="ECO:0000256" key="2">
    <source>
        <dbReference type="ARBA" id="ARBA00022692"/>
    </source>
</evidence>
<name>A0A913ZU00_PATMI</name>
<keyword evidence="2 8" id="KW-0812">Transmembrane</keyword>
<feature type="transmembrane region" description="Helical" evidence="8">
    <location>
        <begin position="115"/>
        <end position="136"/>
    </location>
</feature>
<sequence length="371" mass="41592">MGGFRSPGLICDPETSLNYTDDVESARKILYTAEDAVIVPILMSVIVGLGLLTNSIFLLVVIRVHHMRTATNHYLVQIALADIIYLIFGAGEKVVRFAVSPVNVDMKWMGTAGCLLVPLLRSLAYFAVLFFMAFVTREKYLAICKPLKYRAINGGQRVWTTLTAWGAALLIAASLAPCSSVFSPYCITWPSAWIPSDLPSLAAQCRPVSEWLNTYNDVMQTFPFFLVMFLTLSMHICIIKTLRVQVAAQTEDLQGPITARKMQTRRQVTRMLVLNGILFFSLLAPFECCSIASSTRMYTTHQLLTSDQFSLLLQIARTLAYLQAAINPLVYYLLHPRYRKACVETFSRGGSTNRQYVNTTDRSNVIAWPKK</sequence>
<keyword evidence="4" id="KW-0297">G-protein coupled receptor</keyword>
<feature type="transmembrane region" description="Helical" evidence="8">
    <location>
        <begin position="221"/>
        <end position="239"/>
    </location>
</feature>
<dbReference type="InterPro" id="IPR000276">
    <property type="entry name" value="GPCR_Rhodpsn"/>
</dbReference>
<keyword evidence="5 8" id="KW-0472">Membrane</keyword>
<feature type="transmembrane region" description="Helical" evidence="8">
    <location>
        <begin position="157"/>
        <end position="176"/>
    </location>
</feature>
<dbReference type="AlphaFoldDB" id="A0A913ZU00"/>
<evidence type="ECO:0000256" key="1">
    <source>
        <dbReference type="ARBA" id="ARBA00004141"/>
    </source>
</evidence>
<comment type="subcellular location">
    <subcellularLocation>
        <location evidence="1">Membrane</location>
        <topology evidence="1">Multi-pass membrane protein</topology>
    </subcellularLocation>
</comment>